<dbReference type="AlphaFoldDB" id="A0A9X2KXA1"/>
<name>A0A9X2KXA1_9FLAO</name>
<reference evidence="1" key="1">
    <citation type="submission" date="2022-07" db="EMBL/GenBank/DDBJ databases">
        <title>Gramela sediminis sp. nov., isolated from deep-sea sediment of the Indian Ocean.</title>
        <authorList>
            <person name="Shi H."/>
        </authorList>
    </citation>
    <scope>NUCLEOTIDE SEQUENCE</scope>
    <source>
        <strain evidence="1">GC03-9</strain>
    </source>
</reference>
<proteinExistence type="predicted"/>
<dbReference type="EMBL" id="JANCNS010000001">
    <property type="protein sequence ID" value="MCP9198796.1"/>
    <property type="molecule type" value="Genomic_DNA"/>
</dbReference>
<dbReference type="RefSeq" id="WP_241550798.1">
    <property type="nucleotide sequence ID" value="NZ_JANCNS010000001.1"/>
</dbReference>
<evidence type="ECO:0000313" key="2">
    <source>
        <dbReference type="Proteomes" id="UP001155280"/>
    </source>
</evidence>
<gene>
    <name evidence="1" type="ORF">MKO06_02690</name>
</gene>
<accession>A0A9X2KXA1</accession>
<keyword evidence="2" id="KW-1185">Reference proteome</keyword>
<organism evidence="1 2">
    <name type="scientific">Christiangramia oceanisediminis</name>
    <dbReference type="NCBI Taxonomy" id="2920386"/>
    <lineage>
        <taxon>Bacteria</taxon>
        <taxon>Pseudomonadati</taxon>
        <taxon>Bacteroidota</taxon>
        <taxon>Flavobacteriia</taxon>
        <taxon>Flavobacteriales</taxon>
        <taxon>Flavobacteriaceae</taxon>
        <taxon>Christiangramia</taxon>
    </lineage>
</organism>
<comment type="caution">
    <text evidence="1">The sequence shown here is derived from an EMBL/GenBank/DDBJ whole genome shotgun (WGS) entry which is preliminary data.</text>
</comment>
<evidence type="ECO:0000313" key="1">
    <source>
        <dbReference type="EMBL" id="MCP9198796.1"/>
    </source>
</evidence>
<protein>
    <submittedName>
        <fullName evidence="1">Uncharacterized protein</fullName>
    </submittedName>
</protein>
<dbReference type="Proteomes" id="UP001155280">
    <property type="component" value="Unassembled WGS sequence"/>
</dbReference>
<sequence length="102" mass="11994">MEQKKVISAYNELANDFDQLHSDLLEHIRIQLPEIKAIESLGDLSNRLKYAEMDETLKSDIISCFINLMTEDSRRSRNLKKIVLSFNEKREKEQKRIGEILN</sequence>